<dbReference type="RefSeq" id="XP_067490081.1">
    <property type="nucleotide sequence ID" value="XM_067635676.1"/>
</dbReference>
<keyword evidence="2" id="KW-1185">Reference proteome</keyword>
<proteinExistence type="predicted"/>
<dbReference type="Proteomes" id="UP000283090">
    <property type="component" value="Unassembled WGS sequence"/>
</dbReference>
<accession>A0A436ZZU3</accession>
<evidence type="ECO:0000313" key="2">
    <source>
        <dbReference type="Proteomes" id="UP000283090"/>
    </source>
</evidence>
<name>A0A436ZZU3_ARTFL</name>
<dbReference type="AlphaFoldDB" id="A0A436ZZU3"/>
<dbReference type="GeneID" id="93588595"/>
<sequence>MQPAELTGRHVGNYVPASTSEGAWYTILGKETSKTIYRVKGHRPHLARYLKKAVQTFANSAGLSYLIFLQFRELTTSHVKKNHVADIDIDLYLGWDVLFNGAGKMKSYDMVEELSDIRPSELQGFQTRNRIVKSLARYVWGYGYVW</sequence>
<comment type="caution">
    <text evidence="1">The sequence shown here is derived from an EMBL/GenBank/DDBJ whole genome shotgun (WGS) entry which is preliminary data.</text>
</comment>
<protein>
    <submittedName>
        <fullName evidence="1">Uncharacterized protein</fullName>
    </submittedName>
</protein>
<gene>
    <name evidence="1" type="ORF">DFL_006284</name>
</gene>
<dbReference type="VEuPathDB" id="FungiDB:DFL_006284"/>
<reference evidence="1 2" key="1">
    <citation type="submission" date="2019-01" db="EMBL/GenBank/DDBJ databases">
        <title>Intercellular communication is required for trap formation in the nematode-trapping fungus Duddingtonia flagrans.</title>
        <authorList>
            <person name="Youssar L."/>
            <person name="Wernet V."/>
            <person name="Hensel N."/>
            <person name="Hildebrandt H.-G."/>
            <person name="Fischer R."/>
        </authorList>
    </citation>
    <scope>NUCLEOTIDE SEQUENCE [LARGE SCALE GENOMIC DNA]</scope>
    <source>
        <strain evidence="1 2">CBS H-5679</strain>
    </source>
</reference>
<organism evidence="1 2">
    <name type="scientific">Arthrobotrys flagrans</name>
    <name type="common">Nematode-trapping fungus</name>
    <name type="synonym">Trichothecium flagrans</name>
    <dbReference type="NCBI Taxonomy" id="97331"/>
    <lineage>
        <taxon>Eukaryota</taxon>
        <taxon>Fungi</taxon>
        <taxon>Dikarya</taxon>
        <taxon>Ascomycota</taxon>
        <taxon>Pezizomycotina</taxon>
        <taxon>Orbiliomycetes</taxon>
        <taxon>Orbiliales</taxon>
        <taxon>Orbiliaceae</taxon>
        <taxon>Arthrobotrys</taxon>
    </lineage>
</organism>
<dbReference type="EMBL" id="SAEB01000007">
    <property type="protein sequence ID" value="RVD84537.1"/>
    <property type="molecule type" value="Genomic_DNA"/>
</dbReference>
<evidence type="ECO:0000313" key="1">
    <source>
        <dbReference type="EMBL" id="RVD84537.1"/>
    </source>
</evidence>